<evidence type="ECO:0000256" key="3">
    <source>
        <dbReference type="RuleBase" id="RU000363"/>
    </source>
</evidence>
<dbReference type="InterPro" id="IPR002347">
    <property type="entry name" value="SDR_fam"/>
</dbReference>
<name>A0ABS4MDX0_9LACO</name>
<protein>
    <submittedName>
        <fullName evidence="4">Short-subunit dehydrogenase</fullName>
    </submittedName>
</protein>
<dbReference type="EMBL" id="JAGGLU010000004">
    <property type="protein sequence ID" value="MBP2057877.1"/>
    <property type="molecule type" value="Genomic_DNA"/>
</dbReference>
<sequence>MTKQVMMVTGASKGIGLETVLAGLRSGYTVVGTSRTPDKLVSKVQKELPDKVANFKAVQMLFTEESINKAISEVIEKLGQIDVLVNNAGYALLGAVEEFSIAEVKTNFDVNFFGLLEVTQAVLPYMRKQKSGRIINMSSISGTVTGPTQGIYSATKAAVIMFSEALADEVKDFNIKVTAVCPWGVRTDFLDNSSMKRPEKVIEDYSLVRRMMNGFENLNHNQSGNPALVGEALIKLAQMAEPPKRIYLGDGAIGALQAKINEVIQETNENIDLSRSIDFD</sequence>
<dbReference type="Pfam" id="PF00106">
    <property type="entry name" value="adh_short"/>
    <property type="match status" value="1"/>
</dbReference>
<keyword evidence="5" id="KW-1185">Reference proteome</keyword>
<evidence type="ECO:0000313" key="5">
    <source>
        <dbReference type="Proteomes" id="UP001519292"/>
    </source>
</evidence>
<comment type="similarity">
    <text evidence="1 3">Belongs to the short-chain dehydrogenases/reductases (SDR) family.</text>
</comment>
<keyword evidence="2" id="KW-0560">Oxidoreductase</keyword>
<dbReference type="InterPro" id="IPR036291">
    <property type="entry name" value="NAD(P)-bd_dom_sf"/>
</dbReference>
<proteinExistence type="inferred from homology"/>
<dbReference type="RefSeq" id="WP_209686614.1">
    <property type="nucleotide sequence ID" value="NZ_JAGGLU010000004.1"/>
</dbReference>
<dbReference type="InterPro" id="IPR020904">
    <property type="entry name" value="Sc_DH/Rdtase_CS"/>
</dbReference>
<dbReference type="PANTHER" id="PTHR43976:SF16">
    <property type="entry name" value="SHORT-CHAIN DEHYDROGENASE_REDUCTASE FAMILY PROTEIN"/>
    <property type="match status" value="1"/>
</dbReference>
<dbReference type="PROSITE" id="PS00061">
    <property type="entry name" value="ADH_SHORT"/>
    <property type="match status" value="1"/>
</dbReference>
<organism evidence="4 5">
    <name type="scientific">Lactobacillus colini</name>
    <dbReference type="NCBI Taxonomy" id="1819254"/>
    <lineage>
        <taxon>Bacteria</taxon>
        <taxon>Bacillati</taxon>
        <taxon>Bacillota</taxon>
        <taxon>Bacilli</taxon>
        <taxon>Lactobacillales</taxon>
        <taxon>Lactobacillaceae</taxon>
        <taxon>Lactobacillus</taxon>
    </lineage>
</organism>
<dbReference type="PANTHER" id="PTHR43976">
    <property type="entry name" value="SHORT CHAIN DEHYDROGENASE"/>
    <property type="match status" value="1"/>
</dbReference>
<dbReference type="PRINTS" id="PR00080">
    <property type="entry name" value="SDRFAMILY"/>
</dbReference>
<dbReference type="Gene3D" id="3.40.50.720">
    <property type="entry name" value="NAD(P)-binding Rossmann-like Domain"/>
    <property type="match status" value="1"/>
</dbReference>
<comment type="caution">
    <text evidence="4">The sequence shown here is derived from an EMBL/GenBank/DDBJ whole genome shotgun (WGS) entry which is preliminary data.</text>
</comment>
<evidence type="ECO:0000313" key="4">
    <source>
        <dbReference type="EMBL" id="MBP2057877.1"/>
    </source>
</evidence>
<dbReference type="Proteomes" id="UP001519292">
    <property type="component" value="Unassembled WGS sequence"/>
</dbReference>
<dbReference type="InterPro" id="IPR051911">
    <property type="entry name" value="SDR_oxidoreductase"/>
</dbReference>
<dbReference type="PRINTS" id="PR00081">
    <property type="entry name" value="GDHRDH"/>
</dbReference>
<gene>
    <name evidence="4" type="ORF">J2Z60_001049</name>
</gene>
<accession>A0ABS4MDX0</accession>
<evidence type="ECO:0000256" key="2">
    <source>
        <dbReference type="ARBA" id="ARBA00023002"/>
    </source>
</evidence>
<reference evidence="4 5" key="1">
    <citation type="submission" date="2021-03" db="EMBL/GenBank/DDBJ databases">
        <title>Genomic Encyclopedia of Type Strains, Phase IV (KMG-IV): sequencing the most valuable type-strain genomes for metagenomic binning, comparative biology and taxonomic classification.</title>
        <authorList>
            <person name="Goeker M."/>
        </authorList>
    </citation>
    <scope>NUCLEOTIDE SEQUENCE [LARGE SCALE GENOMIC DNA]</scope>
    <source>
        <strain evidence="4 5">DSM 101872</strain>
    </source>
</reference>
<evidence type="ECO:0000256" key="1">
    <source>
        <dbReference type="ARBA" id="ARBA00006484"/>
    </source>
</evidence>
<dbReference type="SUPFAM" id="SSF51735">
    <property type="entry name" value="NAD(P)-binding Rossmann-fold domains"/>
    <property type="match status" value="1"/>
</dbReference>
<dbReference type="CDD" id="cd05374">
    <property type="entry name" value="17beta-HSD-like_SDR_c"/>
    <property type="match status" value="1"/>
</dbReference>